<comment type="caution">
    <text evidence="2">The sequence shown here is derived from an EMBL/GenBank/DDBJ whole genome shotgun (WGS) entry which is preliminary data.</text>
</comment>
<evidence type="ECO:0000313" key="2">
    <source>
        <dbReference type="EMBL" id="MCI0126301.1"/>
    </source>
</evidence>
<dbReference type="PANTHER" id="PTHR38590">
    <property type="entry name" value="BLL0828 PROTEIN"/>
    <property type="match status" value="1"/>
</dbReference>
<feature type="domain" description="DUF559" evidence="1">
    <location>
        <begin position="4"/>
        <end position="104"/>
    </location>
</feature>
<proteinExistence type="predicted"/>
<dbReference type="PANTHER" id="PTHR38590:SF1">
    <property type="entry name" value="BLL0828 PROTEIN"/>
    <property type="match status" value="1"/>
</dbReference>
<dbReference type="Pfam" id="PF04480">
    <property type="entry name" value="DUF559"/>
    <property type="match status" value="1"/>
</dbReference>
<keyword evidence="3" id="KW-1185">Reference proteome</keyword>
<dbReference type="InterPro" id="IPR047216">
    <property type="entry name" value="Endonuclease_DUF559_bact"/>
</dbReference>
<evidence type="ECO:0000313" key="3">
    <source>
        <dbReference type="Proteomes" id="UP001156140"/>
    </source>
</evidence>
<dbReference type="SUPFAM" id="SSF52980">
    <property type="entry name" value="Restriction endonuclease-like"/>
    <property type="match status" value="1"/>
</dbReference>
<dbReference type="Proteomes" id="UP001156140">
    <property type="component" value="Unassembled WGS sequence"/>
</dbReference>
<dbReference type="EMBL" id="JALAZD010000001">
    <property type="protein sequence ID" value="MCI0126301.1"/>
    <property type="molecule type" value="Genomic_DNA"/>
</dbReference>
<reference evidence="2" key="1">
    <citation type="submission" date="2022-03" db="EMBL/GenBank/DDBJ databases">
        <title>The complete genome sequence of a Methyloterrigena soli.</title>
        <authorList>
            <person name="Zi Z."/>
        </authorList>
    </citation>
    <scope>NUCLEOTIDE SEQUENCE</scope>
    <source>
        <strain evidence="2">M48</strain>
    </source>
</reference>
<gene>
    <name evidence="2" type="ORF">ML536_05625</name>
</gene>
<dbReference type="AlphaFoldDB" id="A0AA41QJZ4"/>
<name>A0AA41QJZ4_9HYPH</name>
<dbReference type="Gene3D" id="3.40.960.10">
    <property type="entry name" value="VSR Endonuclease"/>
    <property type="match status" value="1"/>
</dbReference>
<protein>
    <submittedName>
        <fullName evidence="2">DUF559 domain-containing protein</fullName>
    </submittedName>
</protein>
<accession>A0AA41QJZ4</accession>
<organism evidence="2 3">
    <name type="scientific">Paradevosia shaoguanensis</name>
    <dbReference type="NCBI Taxonomy" id="1335043"/>
    <lineage>
        <taxon>Bacteria</taxon>
        <taxon>Pseudomonadati</taxon>
        <taxon>Pseudomonadota</taxon>
        <taxon>Alphaproteobacteria</taxon>
        <taxon>Hyphomicrobiales</taxon>
        <taxon>Devosiaceae</taxon>
        <taxon>Paradevosia</taxon>
    </lineage>
</organism>
<evidence type="ECO:0000259" key="1">
    <source>
        <dbReference type="Pfam" id="PF04480"/>
    </source>
</evidence>
<dbReference type="InterPro" id="IPR007569">
    <property type="entry name" value="DUF559"/>
</dbReference>
<dbReference type="CDD" id="cd01038">
    <property type="entry name" value="Endonuclease_DUF559"/>
    <property type="match status" value="1"/>
</dbReference>
<sequence>MRGIARKLRRNSTEAEKLLWELLRNRRFAAFKFRRQVPVGPFVADFACFDAMLIIELDGSQHFESQRDAARDSELRRRGFHILRIWNNDLAAPDSVLDAIWHALHRSTLQ</sequence>
<dbReference type="InterPro" id="IPR011335">
    <property type="entry name" value="Restrct_endonuc-II-like"/>
</dbReference>
<dbReference type="RefSeq" id="WP_281735233.1">
    <property type="nucleotide sequence ID" value="NZ_JAKETQ010000001.1"/>
</dbReference>